<evidence type="ECO:0000256" key="4">
    <source>
        <dbReference type="ARBA" id="ARBA00022729"/>
    </source>
</evidence>
<evidence type="ECO:0000259" key="6">
    <source>
        <dbReference type="Pfam" id="PF00496"/>
    </source>
</evidence>
<dbReference type="PANTHER" id="PTHR30290:SF9">
    <property type="entry name" value="OLIGOPEPTIDE-BINDING PROTEIN APPA"/>
    <property type="match status" value="1"/>
</dbReference>
<dbReference type="PIRSF" id="PIRSF002741">
    <property type="entry name" value="MppA"/>
    <property type="match status" value="1"/>
</dbReference>
<feature type="signal peptide" evidence="5">
    <location>
        <begin position="1"/>
        <end position="32"/>
    </location>
</feature>
<organism evidence="7 8">
    <name type="scientific">Roseomonas marmotae</name>
    <dbReference type="NCBI Taxonomy" id="2768161"/>
    <lineage>
        <taxon>Bacteria</taxon>
        <taxon>Pseudomonadati</taxon>
        <taxon>Pseudomonadota</taxon>
        <taxon>Alphaproteobacteria</taxon>
        <taxon>Acetobacterales</taxon>
        <taxon>Roseomonadaceae</taxon>
        <taxon>Roseomonas</taxon>
    </lineage>
</organism>
<dbReference type="Gene3D" id="3.10.105.10">
    <property type="entry name" value="Dipeptide-binding Protein, Domain 3"/>
    <property type="match status" value="1"/>
</dbReference>
<sequence>MALPAPRRRAVRRLALMAATCLGLLAGAGAQAQNLRVGVQAPFGIDPHFLFVGPNMAAARHIYDSLINRDPESRFVPGIVESWKPLDETTWELKLRQGVTFHDGSPFTAEDVAFSIARVPEVPNNPGPYSSNLRTITGVQVVDPYTVRISTDRPNPTLMGQLTNIFIVSKKAAEGASTTDFTSGKAAIGTGPFRLEQFRNSEGMSLARNEKFWGEKAAYAKVDLRVIGNDAARIAALLSGDVDLIEDVSPTDAARLEKDSRVRVFKRNSDRIMFLIPHVGAEKLALLTKPDGSPLDVNPLRDLRVRRALSLALDRQALAERGMDGQAIATLQMVPEQFGAYDPSLAVPAADPEGARRLLAEAGYPEGFGLTVGCTNNRFVNDARVCQVVGQMLARAGLQAKVETQPSSVFFPRTVYGKNDLPLMLYGLSLSSSRDASYILSTAVHSRNVEQAFGQGNRGSFSDAEMDRIINDAITRMDDGREEALRQAMRAALEKMPIIPLYNQVTIAAAAPGVVYTPRMDEQLVAYHARPAKGAGQ</sequence>
<gene>
    <name evidence="7" type="ORF">IAI60_12775</name>
</gene>
<accession>A0ABS3KDH1</accession>
<dbReference type="EMBL" id="JACTNF010000012">
    <property type="protein sequence ID" value="MBO1075480.1"/>
    <property type="molecule type" value="Genomic_DNA"/>
</dbReference>
<dbReference type="InterPro" id="IPR039424">
    <property type="entry name" value="SBP_5"/>
</dbReference>
<dbReference type="CDD" id="cd08498">
    <property type="entry name" value="PBP2_NikA_DppA_OppA_like_2"/>
    <property type="match status" value="1"/>
</dbReference>
<comment type="similarity">
    <text evidence="2">Belongs to the bacterial solute-binding protein 5 family.</text>
</comment>
<dbReference type="InterPro" id="IPR030678">
    <property type="entry name" value="Peptide/Ni-bd"/>
</dbReference>
<dbReference type="PANTHER" id="PTHR30290">
    <property type="entry name" value="PERIPLASMIC BINDING COMPONENT OF ABC TRANSPORTER"/>
    <property type="match status" value="1"/>
</dbReference>
<keyword evidence="8" id="KW-1185">Reference proteome</keyword>
<dbReference type="Gene3D" id="3.40.190.10">
    <property type="entry name" value="Periplasmic binding protein-like II"/>
    <property type="match status" value="1"/>
</dbReference>
<evidence type="ECO:0000256" key="3">
    <source>
        <dbReference type="ARBA" id="ARBA00022448"/>
    </source>
</evidence>
<keyword evidence="4 5" id="KW-0732">Signal</keyword>
<evidence type="ECO:0000256" key="2">
    <source>
        <dbReference type="ARBA" id="ARBA00005695"/>
    </source>
</evidence>
<name>A0ABS3KDH1_9PROT</name>
<keyword evidence="3" id="KW-0813">Transport</keyword>
<dbReference type="Gene3D" id="3.90.76.10">
    <property type="entry name" value="Dipeptide-binding Protein, Domain 1"/>
    <property type="match status" value="1"/>
</dbReference>
<dbReference type="Proteomes" id="UP001518990">
    <property type="component" value="Unassembled WGS sequence"/>
</dbReference>
<evidence type="ECO:0000313" key="7">
    <source>
        <dbReference type="EMBL" id="MBO1075480.1"/>
    </source>
</evidence>
<feature type="chain" id="PRO_5047053172" evidence="5">
    <location>
        <begin position="33"/>
        <end position="537"/>
    </location>
</feature>
<feature type="domain" description="Solute-binding protein family 5" evidence="6">
    <location>
        <begin position="75"/>
        <end position="448"/>
    </location>
</feature>
<comment type="caution">
    <text evidence="7">The sequence shown here is derived from an EMBL/GenBank/DDBJ whole genome shotgun (WGS) entry which is preliminary data.</text>
</comment>
<comment type="subcellular location">
    <subcellularLocation>
        <location evidence="1">Periplasm</location>
    </subcellularLocation>
</comment>
<reference evidence="7 8" key="1">
    <citation type="submission" date="2020-09" db="EMBL/GenBank/DDBJ databases">
        <title>Roseomonas.</title>
        <authorList>
            <person name="Zhu W."/>
        </authorList>
    </citation>
    <scope>NUCLEOTIDE SEQUENCE [LARGE SCALE GENOMIC DNA]</scope>
    <source>
        <strain evidence="7 8">1311</strain>
    </source>
</reference>
<proteinExistence type="inferred from homology"/>
<dbReference type="Pfam" id="PF00496">
    <property type="entry name" value="SBP_bac_5"/>
    <property type="match status" value="1"/>
</dbReference>
<evidence type="ECO:0000256" key="1">
    <source>
        <dbReference type="ARBA" id="ARBA00004418"/>
    </source>
</evidence>
<dbReference type="RefSeq" id="WP_207447735.1">
    <property type="nucleotide sequence ID" value="NZ_CP061094.1"/>
</dbReference>
<evidence type="ECO:0000256" key="5">
    <source>
        <dbReference type="SAM" id="SignalP"/>
    </source>
</evidence>
<protein>
    <submittedName>
        <fullName evidence="7">ABC transporter substrate-binding protein</fullName>
    </submittedName>
</protein>
<evidence type="ECO:0000313" key="8">
    <source>
        <dbReference type="Proteomes" id="UP001518990"/>
    </source>
</evidence>
<dbReference type="SUPFAM" id="SSF53850">
    <property type="entry name" value="Periplasmic binding protein-like II"/>
    <property type="match status" value="1"/>
</dbReference>
<dbReference type="InterPro" id="IPR000914">
    <property type="entry name" value="SBP_5_dom"/>
</dbReference>